<dbReference type="OrthoDB" id="5592585at2759"/>
<reference evidence="1 2" key="1">
    <citation type="submission" date="2014-04" db="EMBL/GenBank/DDBJ databases">
        <authorList>
            <consortium name="DOE Joint Genome Institute"/>
            <person name="Kuo A."/>
            <person name="Tarkka M."/>
            <person name="Buscot F."/>
            <person name="Kohler A."/>
            <person name="Nagy L.G."/>
            <person name="Floudas D."/>
            <person name="Copeland A."/>
            <person name="Barry K.W."/>
            <person name="Cichocki N."/>
            <person name="Veneault-Fourrey C."/>
            <person name="LaButti K."/>
            <person name="Lindquist E.A."/>
            <person name="Lipzen A."/>
            <person name="Lundell T."/>
            <person name="Morin E."/>
            <person name="Murat C."/>
            <person name="Sun H."/>
            <person name="Tunlid A."/>
            <person name="Henrissat B."/>
            <person name="Grigoriev I.V."/>
            <person name="Hibbett D.S."/>
            <person name="Martin F."/>
            <person name="Nordberg H.P."/>
            <person name="Cantor M.N."/>
            <person name="Hua S.X."/>
        </authorList>
    </citation>
    <scope>NUCLEOTIDE SEQUENCE [LARGE SCALE GENOMIC DNA]</scope>
    <source>
        <strain evidence="1 2">F 1598</strain>
    </source>
</reference>
<dbReference type="EMBL" id="KN832992">
    <property type="protein sequence ID" value="KIM83104.1"/>
    <property type="molecule type" value="Genomic_DNA"/>
</dbReference>
<dbReference type="HOGENOM" id="CLU_2801039_0_0_1"/>
<dbReference type="AlphaFoldDB" id="A0A0C3FUL5"/>
<evidence type="ECO:0000313" key="2">
    <source>
        <dbReference type="Proteomes" id="UP000054166"/>
    </source>
</evidence>
<protein>
    <recommendedName>
        <fullName evidence="3">Fungal-type protein kinase domain-containing protein</fullName>
    </recommendedName>
</protein>
<gene>
    <name evidence="1" type="ORF">PILCRDRAFT_29191</name>
</gene>
<proteinExistence type="predicted"/>
<dbReference type="InParanoid" id="A0A0C3FUL5"/>
<evidence type="ECO:0000313" key="1">
    <source>
        <dbReference type="EMBL" id="KIM83104.1"/>
    </source>
</evidence>
<dbReference type="Proteomes" id="UP000054166">
    <property type="component" value="Unassembled WGS sequence"/>
</dbReference>
<feature type="non-terminal residue" evidence="1">
    <location>
        <position position="68"/>
    </location>
</feature>
<name>A0A0C3FUL5_PILCF</name>
<accession>A0A0C3FUL5</accession>
<feature type="non-terminal residue" evidence="1">
    <location>
        <position position="1"/>
    </location>
</feature>
<organism evidence="1 2">
    <name type="scientific">Piloderma croceum (strain F 1598)</name>
    <dbReference type="NCBI Taxonomy" id="765440"/>
    <lineage>
        <taxon>Eukaryota</taxon>
        <taxon>Fungi</taxon>
        <taxon>Dikarya</taxon>
        <taxon>Basidiomycota</taxon>
        <taxon>Agaricomycotina</taxon>
        <taxon>Agaricomycetes</taxon>
        <taxon>Agaricomycetidae</taxon>
        <taxon>Atheliales</taxon>
        <taxon>Atheliaceae</taxon>
        <taxon>Piloderma</taxon>
    </lineage>
</organism>
<evidence type="ECO:0008006" key="3">
    <source>
        <dbReference type="Google" id="ProtNLM"/>
    </source>
</evidence>
<sequence>GRATRGFVAYDIERRTKVYLKDTWRVDLPGIEREGETYKLLWEAHVRNLAPCSAAGDIEGHHTLTHIF</sequence>
<reference evidence="2" key="2">
    <citation type="submission" date="2015-01" db="EMBL/GenBank/DDBJ databases">
        <title>Evolutionary Origins and Diversification of the Mycorrhizal Mutualists.</title>
        <authorList>
            <consortium name="DOE Joint Genome Institute"/>
            <consortium name="Mycorrhizal Genomics Consortium"/>
            <person name="Kohler A."/>
            <person name="Kuo A."/>
            <person name="Nagy L.G."/>
            <person name="Floudas D."/>
            <person name="Copeland A."/>
            <person name="Barry K.W."/>
            <person name="Cichocki N."/>
            <person name="Veneault-Fourrey C."/>
            <person name="LaButti K."/>
            <person name="Lindquist E.A."/>
            <person name="Lipzen A."/>
            <person name="Lundell T."/>
            <person name="Morin E."/>
            <person name="Murat C."/>
            <person name="Riley R."/>
            <person name="Ohm R."/>
            <person name="Sun H."/>
            <person name="Tunlid A."/>
            <person name="Henrissat B."/>
            <person name="Grigoriev I.V."/>
            <person name="Hibbett D.S."/>
            <person name="Martin F."/>
        </authorList>
    </citation>
    <scope>NUCLEOTIDE SEQUENCE [LARGE SCALE GENOMIC DNA]</scope>
    <source>
        <strain evidence="2">F 1598</strain>
    </source>
</reference>
<keyword evidence="2" id="KW-1185">Reference proteome</keyword>